<proteinExistence type="inferred from homology"/>
<accession>A0A6H3GUH0</accession>
<comment type="pathway">
    <text evidence="10">Lipid metabolism; phospholipid metabolism.</text>
</comment>
<name>A0A6H3GUH0_OENOE</name>
<dbReference type="EMBL" id="LR031358">
    <property type="protein sequence ID" value="VDB97408.1"/>
    <property type="molecule type" value="Genomic_DNA"/>
</dbReference>
<evidence type="ECO:0000256" key="2">
    <source>
        <dbReference type="ARBA" id="ARBA00022490"/>
    </source>
</evidence>
<reference evidence="12 14" key="1">
    <citation type="journal article" date="2016" name="BMC Genomics">
        <title>Consensus pan-genome assembly of the specialised wine bacterium Oenococcus oeni.</title>
        <authorList>
            <person name="Sternes P.R."/>
            <person name="Borneman A.R."/>
        </authorList>
    </citation>
    <scope>NUCLEOTIDE SEQUENCE [LARGE SCALE GENOMIC DNA]</scope>
    <source>
        <strain evidence="12 14">AWRIB661</strain>
    </source>
</reference>
<dbReference type="GO" id="GO:0006633">
    <property type="term" value="P:fatty acid biosynthetic process"/>
    <property type="evidence" value="ECO:0007669"/>
    <property type="project" value="UniProtKB-UniRule"/>
</dbReference>
<keyword evidence="6 10" id="KW-0594">Phospholipid biosynthesis</keyword>
<dbReference type="NCBIfam" id="TIGR00182">
    <property type="entry name" value="plsX"/>
    <property type="match status" value="1"/>
</dbReference>
<keyword evidence="12" id="KW-0012">Acyltransferase</keyword>
<dbReference type="GO" id="GO:0005737">
    <property type="term" value="C:cytoplasm"/>
    <property type="evidence" value="ECO:0007669"/>
    <property type="project" value="UniProtKB-SubCell"/>
</dbReference>
<comment type="similarity">
    <text evidence="10">Belongs to the PlsX family.</text>
</comment>
<dbReference type="Proteomes" id="UP000294726">
    <property type="component" value="Chromosome"/>
</dbReference>
<comment type="subunit">
    <text evidence="9 10">Homodimer. Probably interacts with PlsY.</text>
</comment>
<keyword evidence="4 10" id="KW-0808">Transferase</keyword>
<dbReference type="GO" id="GO:0008654">
    <property type="term" value="P:phospholipid biosynthetic process"/>
    <property type="evidence" value="ECO:0007669"/>
    <property type="project" value="UniProtKB-KW"/>
</dbReference>
<dbReference type="PIRSF" id="PIRSF002465">
    <property type="entry name" value="Phsphlp_syn_PlsX"/>
    <property type="match status" value="1"/>
</dbReference>
<evidence type="ECO:0000256" key="10">
    <source>
        <dbReference type="HAMAP-Rule" id="MF_00019"/>
    </source>
</evidence>
<evidence type="ECO:0000313" key="14">
    <source>
        <dbReference type="Proteomes" id="UP000181728"/>
    </source>
</evidence>
<comment type="function">
    <text evidence="10">Catalyzes the reversible formation of acyl-phosphate (acyl-PO(4)) from acyl-[acyl-carrier-protein] (acyl-ACP). This enzyme utilizes acyl-ACP as fatty acyl donor, but not acyl-CoA.</text>
</comment>
<evidence type="ECO:0000256" key="1">
    <source>
        <dbReference type="ARBA" id="ARBA00001232"/>
    </source>
</evidence>
<comment type="subcellular location">
    <subcellularLocation>
        <location evidence="10">Cytoplasm</location>
    </subcellularLocation>
    <text evidence="10">Associated with the membrane possibly through PlsY.</text>
</comment>
<evidence type="ECO:0000313" key="13">
    <source>
        <dbReference type="EMBL" id="VDB97408.1"/>
    </source>
</evidence>
<evidence type="ECO:0000256" key="6">
    <source>
        <dbReference type="ARBA" id="ARBA00023209"/>
    </source>
</evidence>
<sequence length="348" mass="37479">MDKTYTIAIDAMGGDNAPEEIVKGALLARDKYKNLHLNLYGDKGKILELIGETKQDRIKIINTTEMIEMGEEPVKAVRKKKDSSMVVAANAVKDGSADALFSAGNTGALLASGIFIVGRISGIERPGLLTVLPSVDDPKRQWVFMDVGANAEVKPSYLYQFAVLGNFYATHVLKKPNPEVKLLNNGTEEDKGDKIHIQAYQLLKNGKQLNFTGNIESRELLNGHADVVVADGFSGNAALKAIEGTALTMFAGLRKILVNGSLKTKIGAALVKPALKEFSSVLDYNNAGGAVIAGVKAPVVKTHGSAKAKTVSNTIGQIKIMLESNLVPDITKYVDENKDQFKIILEEK</sequence>
<dbReference type="HAMAP" id="MF_00019">
    <property type="entry name" value="PlsX"/>
    <property type="match status" value="1"/>
</dbReference>
<dbReference type="PANTHER" id="PTHR30100">
    <property type="entry name" value="FATTY ACID/PHOSPHOLIPID SYNTHESIS PROTEIN PLSX"/>
    <property type="match status" value="1"/>
</dbReference>
<evidence type="ECO:0000256" key="9">
    <source>
        <dbReference type="ARBA" id="ARBA00046608"/>
    </source>
</evidence>
<reference evidence="13 15" key="2">
    <citation type="submission" date="2018-08" db="EMBL/GenBank/DDBJ databases">
        <authorList>
            <person name="Lorentzen P. G. S. M."/>
        </authorList>
    </citation>
    <scope>NUCLEOTIDE SEQUENCE [LARGE SCALE GENOMIC DNA]</scope>
    <source>
        <strain evidence="13 15">CRBO_1381</strain>
    </source>
</reference>
<gene>
    <name evidence="10 11" type="primary">plsX</name>
    <name evidence="12" type="ORF">ATX59_02160</name>
    <name evidence="11" type="ORF">GA838_05525</name>
    <name evidence="13" type="ORF">OENI_0412</name>
</gene>
<dbReference type="InterPro" id="IPR003664">
    <property type="entry name" value="FA_synthesis"/>
</dbReference>
<comment type="catalytic activity">
    <reaction evidence="1 10">
        <text>a fatty acyl-[ACP] + phosphate = an acyl phosphate + holo-[ACP]</text>
        <dbReference type="Rhea" id="RHEA:42292"/>
        <dbReference type="Rhea" id="RHEA-COMP:9685"/>
        <dbReference type="Rhea" id="RHEA-COMP:14125"/>
        <dbReference type="ChEBI" id="CHEBI:43474"/>
        <dbReference type="ChEBI" id="CHEBI:59918"/>
        <dbReference type="ChEBI" id="CHEBI:64479"/>
        <dbReference type="ChEBI" id="CHEBI:138651"/>
        <dbReference type="EC" id="2.3.1.274"/>
    </reaction>
</comment>
<dbReference type="RefSeq" id="WP_002822342.1">
    <property type="nucleotide sequence ID" value="NZ_CP014324.1"/>
</dbReference>
<dbReference type="EC" id="2.3.1.274" evidence="8 10"/>
<evidence type="ECO:0000313" key="15">
    <source>
        <dbReference type="Proteomes" id="UP000294726"/>
    </source>
</evidence>
<dbReference type="UniPathway" id="UPA00085"/>
<evidence type="ECO:0000313" key="12">
    <source>
        <dbReference type="EMBL" id="OIM21843.1"/>
    </source>
</evidence>
<reference evidence="11" key="3">
    <citation type="submission" date="2019-10" db="EMBL/GenBank/DDBJ databases">
        <title>Malate fermentation in French cider.</title>
        <authorList>
            <person name="Cousin F.J."/>
            <person name="Medina Fernandez S."/>
            <person name="Misery B."/>
            <person name="Laplace J.-M."/>
            <person name="Cretenet M."/>
        </authorList>
    </citation>
    <scope>NUCLEOTIDE SEQUENCE</scope>
    <source>
        <strain evidence="11">UCMA15129</strain>
    </source>
</reference>
<protein>
    <recommendedName>
        <fullName evidence="8 10">Phosphate acyltransferase</fullName>
        <ecNumber evidence="8 10">2.3.1.274</ecNumber>
    </recommendedName>
    <alternativeName>
        <fullName evidence="10">Acyl-ACP phosphotransacylase</fullName>
    </alternativeName>
    <alternativeName>
        <fullName evidence="10">Acyl-[acyl-carrier-protein]--phosphate acyltransferase</fullName>
    </alternativeName>
    <alternativeName>
        <fullName evidence="10">Phosphate-acyl-ACP acyltransferase</fullName>
    </alternativeName>
</protein>
<evidence type="ECO:0000256" key="5">
    <source>
        <dbReference type="ARBA" id="ARBA00023098"/>
    </source>
</evidence>
<dbReference type="Proteomes" id="UP000181728">
    <property type="component" value="Unassembled WGS sequence"/>
</dbReference>
<dbReference type="Proteomes" id="UP001281024">
    <property type="component" value="Unassembled WGS sequence"/>
</dbReference>
<dbReference type="EMBL" id="WERV01000003">
    <property type="protein sequence ID" value="MDV7715217.1"/>
    <property type="molecule type" value="Genomic_DNA"/>
</dbReference>
<dbReference type="SUPFAM" id="SSF53659">
    <property type="entry name" value="Isocitrate/Isopropylmalate dehydrogenase-like"/>
    <property type="match status" value="1"/>
</dbReference>
<dbReference type="InterPro" id="IPR012281">
    <property type="entry name" value="Phospholipid_synth_PlsX-like"/>
</dbReference>
<evidence type="ECO:0000256" key="8">
    <source>
        <dbReference type="ARBA" id="ARBA00024069"/>
    </source>
</evidence>
<evidence type="ECO:0000256" key="3">
    <source>
        <dbReference type="ARBA" id="ARBA00022516"/>
    </source>
</evidence>
<keyword evidence="2 10" id="KW-0963">Cytoplasm</keyword>
<dbReference type="EMBL" id="MLOK01000024">
    <property type="protein sequence ID" value="OIM21843.1"/>
    <property type="molecule type" value="Genomic_DNA"/>
</dbReference>
<dbReference type="Gene3D" id="3.40.718.10">
    <property type="entry name" value="Isopropylmalate Dehydrogenase"/>
    <property type="match status" value="1"/>
</dbReference>
<dbReference type="PANTHER" id="PTHR30100:SF1">
    <property type="entry name" value="PHOSPHATE ACYLTRANSFERASE"/>
    <property type="match status" value="1"/>
</dbReference>
<evidence type="ECO:0000313" key="11">
    <source>
        <dbReference type="EMBL" id="MDV7715217.1"/>
    </source>
</evidence>
<evidence type="ECO:0000256" key="7">
    <source>
        <dbReference type="ARBA" id="ARBA00023264"/>
    </source>
</evidence>
<dbReference type="Pfam" id="PF02504">
    <property type="entry name" value="FA_synthesis"/>
    <property type="match status" value="1"/>
</dbReference>
<keyword evidence="7 10" id="KW-1208">Phospholipid metabolism</keyword>
<evidence type="ECO:0000256" key="4">
    <source>
        <dbReference type="ARBA" id="ARBA00022679"/>
    </source>
</evidence>
<organism evidence="12 14">
    <name type="scientific">Oenococcus oeni</name>
    <name type="common">Leuconostoc oenos</name>
    <dbReference type="NCBI Taxonomy" id="1247"/>
    <lineage>
        <taxon>Bacteria</taxon>
        <taxon>Bacillati</taxon>
        <taxon>Bacillota</taxon>
        <taxon>Bacilli</taxon>
        <taxon>Lactobacillales</taxon>
        <taxon>Lactobacillaceae</taxon>
        <taxon>Oenococcus</taxon>
    </lineage>
</organism>
<dbReference type="GO" id="GO:0043811">
    <property type="term" value="F:phosphate:acyl-[acyl carrier protein] acyltransferase activity"/>
    <property type="evidence" value="ECO:0007669"/>
    <property type="project" value="UniProtKB-UniRule"/>
</dbReference>
<keyword evidence="3 10" id="KW-0444">Lipid biosynthesis</keyword>
<keyword evidence="5 10" id="KW-0443">Lipid metabolism</keyword>
<dbReference type="AlphaFoldDB" id="A0A6H3GUH0"/>